<dbReference type="Gene3D" id="3.40.50.10490">
    <property type="entry name" value="Glucose-6-phosphate isomerase like protein, domain 1"/>
    <property type="match status" value="1"/>
</dbReference>
<evidence type="ECO:0000256" key="3">
    <source>
        <dbReference type="HAMAP-Rule" id="MF_00068"/>
    </source>
</evidence>
<sequence length="308" mass="31495">MTPADNDALRSQLFSFSTERIDADLADVDTWPTIDMVRAMNERDSAVPAAVAVAADRIADAVDGITARMRRGGRLIYVGAGTPGRLGILDASECPPTFGTDPELVVGVIAGGDRAVRTAVENSEDDTAAGADDLRALGLTERDAVVGLSASGRTPYVTAALEFARSVGALTVGVASNPGAVLSANADIGIEVVVGPEFVAGSTRLKAGTAQKLVLNMLSTLTMVKLGKTYGTVMVDLQATNAKLRARSERTVMEVTGVDAASASEVLGRAGGSVKLAIAMTLGGLDAPAARAALDRAGGNLRTALERG</sequence>
<dbReference type="InterPro" id="IPR001347">
    <property type="entry name" value="SIS_dom"/>
</dbReference>
<dbReference type="InterPro" id="IPR040190">
    <property type="entry name" value="MURQ/GCKR"/>
</dbReference>
<name>A0A7Z0ABV2_9MICO</name>
<dbReference type="AlphaFoldDB" id="A0A7Z0ABV2"/>
<accession>A0A7Z0ABV2</accession>
<dbReference type="InterPro" id="IPR005486">
    <property type="entry name" value="Glucokinase_regulatory_CS"/>
</dbReference>
<dbReference type="GO" id="GO:0046348">
    <property type="term" value="P:amino sugar catabolic process"/>
    <property type="evidence" value="ECO:0007669"/>
    <property type="project" value="InterPro"/>
</dbReference>
<comment type="similarity">
    <text evidence="3">Belongs to the GCKR-like family. MurNAc-6-P etherase subfamily.</text>
</comment>
<dbReference type="Proteomes" id="UP000539111">
    <property type="component" value="Unassembled WGS sequence"/>
</dbReference>
<evidence type="ECO:0000313" key="5">
    <source>
        <dbReference type="EMBL" id="NYI67323.1"/>
    </source>
</evidence>
<dbReference type="NCBIfam" id="NF009222">
    <property type="entry name" value="PRK12570.1"/>
    <property type="match status" value="1"/>
</dbReference>
<evidence type="ECO:0000256" key="2">
    <source>
        <dbReference type="ARBA" id="ARBA00023277"/>
    </source>
</evidence>
<keyword evidence="2 3" id="KW-0119">Carbohydrate metabolism</keyword>
<dbReference type="PANTHER" id="PTHR10088:SF4">
    <property type="entry name" value="GLUCOKINASE REGULATORY PROTEIN"/>
    <property type="match status" value="1"/>
</dbReference>
<dbReference type="GO" id="GO:0016803">
    <property type="term" value="F:ether hydrolase activity"/>
    <property type="evidence" value="ECO:0007669"/>
    <property type="project" value="TreeGrafter"/>
</dbReference>
<proteinExistence type="inferred from homology"/>
<comment type="caution">
    <text evidence="5">The sequence shown here is derived from an EMBL/GenBank/DDBJ whole genome shotgun (WGS) entry which is preliminary data.</text>
</comment>
<reference evidence="5 6" key="1">
    <citation type="submission" date="2020-07" db="EMBL/GenBank/DDBJ databases">
        <title>Sequencing the genomes of 1000 actinobacteria strains.</title>
        <authorList>
            <person name="Klenk H.-P."/>
        </authorList>
    </citation>
    <scope>NUCLEOTIDE SEQUENCE [LARGE SCALE GENOMIC DNA]</scope>
    <source>
        <strain evidence="5 6">DSM 26341</strain>
    </source>
</reference>
<dbReference type="PROSITE" id="PS01272">
    <property type="entry name" value="GCKR"/>
    <property type="match status" value="1"/>
</dbReference>
<dbReference type="UniPathway" id="UPA00342"/>
<dbReference type="HAMAP" id="MF_00068">
    <property type="entry name" value="MurQ"/>
    <property type="match status" value="1"/>
</dbReference>
<dbReference type="InterPro" id="IPR005488">
    <property type="entry name" value="Etherase_MurQ"/>
</dbReference>
<dbReference type="NCBIfam" id="NF003915">
    <property type="entry name" value="PRK05441.1"/>
    <property type="match status" value="1"/>
</dbReference>
<dbReference type="Pfam" id="PF22645">
    <property type="entry name" value="GKRP_SIS_N"/>
    <property type="match status" value="1"/>
</dbReference>
<gene>
    <name evidence="3" type="primary">murQ</name>
    <name evidence="5" type="ORF">BJY26_001629</name>
</gene>
<dbReference type="GO" id="GO:0009254">
    <property type="term" value="P:peptidoglycan turnover"/>
    <property type="evidence" value="ECO:0007669"/>
    <property type="project" value="TreeGrafter"/>
</dbReference>
<organism evidence="5 6">
    <name type="scientific">Spelaeicoccus albus</name>
    <dbReference type="NCBI Taxonomy" id="1280376"/>
    <lineage>
        <taxon>Bacteria</taxon>
        <taxon>Bacillati</taxon>
        <taxon>Actinomycetota</taxon>
        <taxon>Actinomycetes</taxon>
        <taxon>Micrococcales</taxon>
        <taxon>Brevibacteriaceae</taxon>
        <taxon>Spelaeicoccus</taxon>
    </lineage>
</organism>
<feature type="domain" description="SIS" evidence="4">
    <location>
        <begin position="65"/>
        <end position="228"/>
    </location>
</feature>
<comment type="function">
    <text evidence="3">Specifically catalyzes the cleavage of the D-lactyl ether substituent of MurNAc 6-phosphate, producing GlcNAc 6-phosphate and D-lactate.</text>
</comment>
<feature type="active site" description="Proton donor" evidence="3">
    <location>
        <position position="93"/>
    </location>
</feature>
<dbReference type="InterPro" id="IPR046348">
    <property type="entry name" value="SIS_dom_sf"/>
</dbReference>
<dbReference type="PANTHER" id="PTHR10088">
    <property type="entry name" value="GLUCOKINASE REGULATORY PROTEIN"/>
    <property type="match status" value="1"/>
</dbReference>
<evidence type="ECO:0000259" key="4">
    <source>
        <dbReference type="PROSITE" id="PS51464"/>
    </source>
</evidence>
<dbReference type="EMBL" id="JACBZP010000001">
    <property type="protein sequence ID" value="NYI67323.1"/>
    <property type="molecule type" value="Genomic_DNA"/>
</dbReference>
<comment type="subunit">
    <text evidence="3">Homodimer.</text>
</comment>
<evidence type="ECO:0000313" key="6">
    <source>
        <dbReference type="Proteomes" id="UP000539111"/>
    </source>
</evidence>
<dbReference type="PROSITE" id="PS51464">
    <property type="entry name" value="SIS"/>
    <property type="match status" value="1"/>
</dbReference>
<dbReference type="EC" id="4.2.1.126" evidence="3"/>
<feature type="active site" evidence="3">
    <location>
        <position position="124"/>
    </location>
</feature>
<protein>
    <recommendedName>
        <fullName evidence="3">N-acetylmuramic acid 6-phosphate etherase</fullName>
        <shortName evidence="3">MurNAc-6-P etherase</shortName>
        <ecNumber evidence="3">4.2.1.126</ecNumber>
    </recommendedName>
    <alternativeName>
        <fullName evidence="3">N-acetylmuramic acid 6-phosphate hydrolase</fullName>
    </alternativeName>
    <alternativeName>
        <fullName evidence="3">N-acetylmuramic acid 6-phosphate lyase</fullName>
    </alternativeName>
</protein>
<keyword evidence="1 3" id="KW-0456">Lyase</keyword>
<comment type="miscellaneous">
    <text evidence="3">A lyase-type mechanism (elimination/hydration) is suggested for the cleavage of the lactyl ether bond of MurNAc 6-phosphate, with the formation of an alpha,beta-unsaturated aldehyde intermediate with (E)-stereochemistry, followed by the syn addition of water to give product.</text>
</comment>
<dbReference type="SUPFAM" id="SSF53697">
    <property type="entry name" value="SIS domain"/>
    <property type="match status" value="1"/>
</dbReference>
<dbReference type="NCBIfam" id="TIGR00274">
    <property type="entry name" value="N-acetylmuramic acid 6-phosphate etherase"/>
    <property type="match status" value="1"/>
</dbReference>
<dbReference type="RefSeq" id="WP_237249119.1">
    <property type="nucleotide sequence ID" value="NZ_JACBZP010000001.1"/>
</dbReference>
<dbReference type="GO" id="GO:0016835">
    <property type="term" value="F:carbon-oxygen lyase activity"/>
    <property type="evidence" value="ECO:0007669"/>
    <property type="project" value="UniProtKB-UniRule"/>
</dbReference>
<comment type="pathway">
    <text evidence="3">Amino-sugar metabolism; N-acetylmuramate degradation.</text>
</comment>
<dbReference type="CDD" id="cd05007">
    <property type="entry name" value="SIS_Etherase"/>
    <property type="match status" value="1"/>
</dbReference>
<keyword evidence="6" id="KW-1185">Reference proteome</keyword>
<dbReference type="GO" id="GO:0097173">
    <property type="term" value="P:N-acetylmuramic acid catabolic process"/>
    <property type="evidence" value="ECO:0007669"/>
    <property type="project" value="UniProtKB-UniPathway"/>
</dbReference>
<evidence type="ECO:0000256" key="1">
    <source>
        <dbReference type="ARBA" id="ARBA00023239"/>
    </source>
</evidence>
<comment type="catalytic activity">
    <reaction evidence="3">
        <text>N-acetyl-D-muramate 6-phosphate + H2O = N-acetyl-D-glucosamine 6-phosphate + (R)-lactate</text>
        <dbReference type="Rhea" id="RHEA:26410"/>
        <dbReference type="ChEBI" id="CHEBI:15377"/>
        <dbReference type="ChEBI" id="CHEBI:16004"/>
        <dbReference type="ChEBI" id="CHEBI:57513"/>
        <dbReference type="ChEBI" id="CHEBI:58722"/>
        <dbReference type="EC" id="4.2.1.126"/>
    </reaction>
</comment>
<dbReference type="FunFam" id="3.40.50.10490:FF:000014">
    <property type="entry name" value="N-acetylmuramic acid 6-phosphate etherase"/>
    <property type="match status" value="1"/>
</dbReference>
<dbReference type="Gene3D" id="1.10.8.1080">
    <property type="match status" value="1"/>
</dbReference>
<dbReference type="GO" id="GO:0097367">
    <property type="term" value="F:carbohydrate derivative binding"/>
    <property type="evidence" value="ECO:0007669"/>
    <property type="project" value="InterPro"/>
</dbReference>